<evidence type="ECO:0000256" key="1">
    <source>
        <dbReference type="ARBA" id="ARBA00004141"/>
    </source>
</evidence>
<evidence type="ECO:0000256" key="5">
    <source>
        <dbReference type="ARBA" id="ARBA00022989"/>
    </source>
</evidence>
<evidence type="ECO:0000256" key="9">
    <source>
        <dbReference type="ARBA" id="ARBA00038187"/>
    </source>
</evidence>
<evidence type="ECO:0000313" key="12">
    <source>
        <dbReference type="EMBL" id="RRT73330.1"/>
    </source>
</evidence>
<keyword evidence="5 10" id="KW-1133">Transmembrane helix</keyword>
<organism evidence="12 13">
    <name type="scientific">Ensete ventricosum</name>
    <name type="common">Abyssinian banana</name>
    <name type="synonym">Musa ensete</name>
    <dbReference type="NCBI Taxonomy" id="4639"/>
    <lineage>
        <taxon>Eukaryota</taxon>
        <taxon>Viridiplantae</taxon>
        <taxon>Streptophyta</taxon>
        <taxon>Embryophyta</taxon>
        <taxon>Tracheophyta</taxon>
        <taxon>Spermatophyta</taxon>
        <taxon>Magnoliopsida</taxon>
        <taxon>Liliopsida</taxon>
        <taxon>Zingiberales</taxon>
        <taxon>Musaceae</taxon>
        <taxon>Ensete</taxon>
    </lineage>
</organism>
<feature type="domain" description="Sodium/calcium exchanger membrane region" evidence="11">
    <location>
        <begin position="99"/>
        <end position="245"/>
    </location>
</feature>
<feature type="transmembrane region" description="Helical" evidence="10">
    <location>
        <begin position="207"/>
        <end position="226"/>
    </location>
</feature>
<comment type="similarity">
    <text evidence="9">Belongs to the Ca(2+):cation antiporter (CaCA) (TC 2.A.19) family. Cation/calcium exchanger (CCX) subfamily.</text>
</comment>
<sequence>MAFVLSDNLKAFINTSFLLLLCFFLTSHIRSPTTSFHVTSTQTAKPPGCAGLHKLKDHHSKCLYIKSHHPCMSQGYVNYLQLYYCLCGGHPPLGYVLLALWLLILFYLLGNTASQYFCSSVENLSRVLNLSPAIAGVTLLSLGNGSPDVLASIVSFRSGSGEVGLSSVLGGAFFVSCVVVGIINLCAGSSPRAAAVRIDRSSFIRDVCFFVVVLSSLFAILLVGRINIWGAMAFTSLYFVYVSVVSVTHFCGEKYEDLAMPILEKEELNDPVTAAKEAWPEGGEEEERQDSARSLILNSTVSQYLKCFLYLVDMPLYLPRRLTIPDVSEERWSRTYAVTSATLAPVFVAALWNSKRGSKESFTIYLYGGSVGIVVGLIALHTTMKESPPKKFLLPWLAGGFLMSVLWTYIIAEELVGLLVSLGFIFGVSPGILGLTVLAWGNSIGDLIANVAMATTGGQDGAQIAMSGCYAGPIFNTLAGLGLSLVVSAWTVHPDSFVIPVGSALFEILGFMIGGLLWALVMLPRKGMKLDKMVGVGLLRGYQFTVFLAVWLTAAMSQVMRCCVSSECTRNHDWLCASVLLAPSVFCDPTHGERCSCSSDVLIYQDDEFKNNDV</sequence>
<feature type="domain" description="Sodium/calcium exchanger membrane region" evidence="11">
    <location>
        <begin position="397"/>
        <end position="550"/>
    </location>
</feature>
<feature type="transmembrane region" description="Helical" evidence="10">
    <location>
        <begin position="474"/>
        <end position="492"/>
    </location>
</feature>
<proteinExistence type="inferred from homology"/>
<evidence type="ECO:0000256" key="2">
    <source>
        <dbReference type="ARBA" id="ARBA00022448"/>
    </source>
</evidence>
<keyword evidence="8" id="KW-0739">Sodium transport</keyword>
<dbReference type="GO" id="GO:0006814">
    <property type="term" value="P:sodium ion transport"/>
    <property type="evidence" value="ECO:0007669"/>
    <property type="project" value="UniProtKB-KW"/>
</dbReference>
<feature type="transmembrane region" description="Helical" evidence="10">
    <location>
        <begin position="163"/>
        <end position="186"/>
    </location>
</feature>
<dbReference type="GO" id="GO:0015297">
    <property type="term" value="F:antiporter activity"/>
    <property type="evidence" value="ECO:0007669"/>
    <property type="project" value="UniProtKB-KW"/>
</dbReference>
<evidence type="ECO:0000256" key="8">
    <source>
        <dbReference type="ARBA" id="ARBA00023201"/>
    </source>
</evidence>
<dbReference type="GO" id="GO:0008324">
    <property type="term" value="F:monoatomic cation transmembrane transporter activity"/>
    <property type="evidence" value="ECO:0007669"/>
    <property type="project" value="TreeGrafter"/>
</dbReference>
<dbReference type="Pfam" id="PF01699">
    <property type="entry name" value="Na_Ca_ex"/>
    <property type="match status" value="2"/>
</dbReference>
<feature type="transmembrane region" description="Helical" evidence="10">
    <location>
        <begin position="418"/>
        <end position="440"/>
    </location>
</feature>
<feature type="transmembrane region" description="Helical" evidence="10">
    <location>
        <begin position="364"/>
        <end position="380"/>
    </location>
</feature>
<evidence type="ECO:0000256" key="3">
    <source>
        <dbReference type="ARBA" id="ARBA00022449"/>
    </source>
</evidence>
<keyword evidence="2" id="KW-0813">Transport</keyword>
<dbReference type="GO" id="GO:0016020">
    <property type="term" value="C:membrane"/>
    <property type="evidence" value="ECO:0007669"/>
    <property type="project" value="UniProtKB-SubCell"/>
</dbReference>
<feature type="transmembrane region" description="Helical" evidence="10">
    <location>
        <begin position="124"/>
        <end position="143"/>
    </location>
</feature>
<dbReference type="InterPro" id="IPR051359">
    <property type="entry name" value="CaCA_antiporter"/>
</dbReference>
<feature type="transmembrane region" description="Helical" evidence="10">
    <location>
        <begin position="542"/>
        <end position="560"/>
    </location>
</feature>
<dbReference type="Gene3D" id="1.20.1420.30">
    <property type="entry name" value="NCX, central ion-binding region"/>
    <property type="match status" value="2"/>
</dbReference>
<evidence type="ECO:0000259" key="11">
    <source>
        <dbReference type="Pfam" id="PF01699"/>
    </source>
</evidence>
<feature type="transmembrane region" description="Helical" evidence="10">
    <location>
        <begin position="12"/>
        <end position="29"/>
    </location>
</feature>
<dbReference type="AlphaFoldDB" id="A0A427AAT0"/>
<accession>A0A427AAT0</accession>
<keyword evidence="7 10" id="KW-0472">Membrane</keyword>
<feature type="transmembrane region" description="Helical" evidence="10">
    <location>
        <begin position="232"/>
        <end position="252"/>
    </location>
</feature>
<evidence type="ECO:0000256" key="7">
    <source>
        <dbReference type="ARBA" id="ARBA00023136"/>
    </source>
</evidence>
<reference evidence="12 13" key="1">
    <citation type="journal article" date="2014" name="Agronomy (Basel)">
        <title>A Draft Genome Sequence for Ensete ventricosum, the Drought-Tolerant Tree Against Hunger.</title>
        <authorList>
            <person name="Harrison J."/>
            <person name="Moore K.A."/>
            <person name="Paszkiewicz K."/>
            <person name="Jones T."/>
            <person name="Grant M."/>
            <person name="Ambacheew D."/>
            <person name="Muzemil S."/>
            <person name="Studholme D.J."/>
        </authorList>
    </citation>
    <scope>NUCLEOTIDE SEQUENCE [LARGE SCALE GENOMIC DNA]</scope>
</reference>
<dbReference type="Proteomes" id="UP000287651">
    <property type="component" value="Unassembled WGS sequence"/>
</dbReference>
<dbReference type="PANTHER" id="PTHR12266:SF36">
    <property type="entry name" value="OS10G0436900 PROTEIN"/>
    <property type="match status" value="1"/>
</dbReference>
<evidence type="ECO:0000256" key="10">
    <source>
        <dbReference type="SAM" id="Phobius"/>
    </source>
</evidence>
<keyword evidence="6" id="KW-0915">Sodium</keyword>
<evidence type="ECO:0000256" key="6">
    <source>
        <dbReference type="ARBA" id="ARBA00023053"/>
    </source>
</evidence>
<keyword evidence="8" id="KW-0406">Ion transport</keyword>
<dbReference type="InterPro" id="IPR004837">
    <property type="entry name" value="NaCa_Exmemb"/>
</dbReference>
<feature type="transmembrane region" description="Helical" evidence="10">
    <location>
        <begin position="498"/>
        <end position="521"/>
    </location>
</feature>
<keyword evidence="3" id="KW-0050">Antiport</keyword>
<gene>
    <name evidence="12" type="ORF">B296_00028197</name>
</gene>
<comment type="caution">
    <text evidence="12">The sequence shown here is derived from an EMBL/GenBank/DDBJ whole genome shotgun (WGS) entry which is preliminary data.</text>
</comment>
<dbReference type="PANTHER" id="PTHR12266">
    <property type="entry name" value="NA+/CA2+ K+ INDEPENDENT EXCHANGER"/>
    <property type="match status" value="1"/>
</dbReference>
<comment type="subcellular location">
    <subcellularLocation>
        <location evidence="1">Membrane</location>
        <topology evidence="1">Multi-pass membrane protein</topology>
    </subcellularLocation>
</comment>
<feature type="transmembrane region" description="Helical" evidence="10">
    <location>
        <begin position="93"/>
        <end position="112"/>
    </location>
</feature>
<evidence type="ECO:0000256" key="4">
    <source>
        <dbReference type="ARBA" id="ARBA00022692"/>
    </source>
</evidence>
<keyword evidence="4 10" id="KW-0812">Transmembrane</keyword>
<name>A0A427AAT0_ENSVE</name>
<dbReference type="InterPro" id="IPR044880">
    <property type="entry name" value="NCX_ion-bd_dom_sf"/>
</dbReference>
<dbReference type="EMBL" id="AMZH03003124">
    <property type="protein sequence ID" value="RRT73330.1"/>
    <property type="molecule type" value="Genomic_DNA"/>
</dbReference>
<protein>
    <recommendedName>
        <fullName evidence="11">Sodium/calcium exchanger membrane region domain-containing protein</fullName>
    </recommendedName>
</protein>
<feature type="transmembrane region" description="Helical" evidence="10">
    <location>
        <begin position="392"/>
        <end position="412"/>
    </location>
</feature>
<evidence type="ECO:0000313" key="13">
    <source>
        <dbReference type="Proteomes" id="UP000287651"/>
    </source>
</evidence>